<dbReference type="Pfam" id="PF00395">
    <property type="entry name" value="SLH"/>
    <property type="match status" value="2"/>
</dbReference>
<sequence>MKKGIWAFGVMTALTTTWGATQTEAMMLVEQERYNSGVQNEDGGTTEIVSYNTHNDMIYVVNGTTKKVEALQRGAMDKPVLSIDLAQALRDVKPDFTYGDLSSVSVSPTTNMIAVAVQAASYDEAGLAVILDAEGNILHAIEAGIQPDNITFTPDGTKILVANEGEPREGYDAPAVDPQGTITVIDVTNDMTAQHLTFEAFDTETARQQLADAGVIMKEHTAPSVDLEPEYIAVAETSDVAYVALQENNAVATIDLKAGKIIDVKGLGEKDHSQPENALDIHKDDVINIAPAPYKGLYMPDGMAVYTVAGKNYIVTANEGDAREWGTHINEREIEIDGNEIVFFDPTEYDGVNKEAQYIFGGRSFSIFDAATMELVFDSGSDFERITAQRFPQHFNANNTNVKLDNRSGKKGPEPEDVKLGEVNGKIYAFIGLERIGGVMMYDITTPAQSKFVDYISTRDVSEDIAGDVSPEGLAFIGGDKPTLVVGHEVSGTVTTFAITDKPAMPAPTFTDISNNWAKASIERVYEAGLMKGVSSAKFAPQQVMTRAQVAVTLQRYTKGMVTQTPEVKDIPDNAHYASAVQWALYTRVLTATNEQVQPGKAITRADFAVALYEVLQMQGKRFTNEAASYTDIEAVTLQQRTAIAALQQAGIMQGNGDTFRPNGTMTRAHVATVLARLIEK</sequence>
<dbReference type="PANTHER" id="PTHR46928">
    <property type="entry name" value="MESENCHYME-SPECIFIC CELL SURFACE GLYCOPROTEIN"/>
    <property type="match status" value="1"/>
</dbReference>
<dbReference type="PANTHER" id="PTHR46928:SF1">
    <property type="entry name" value="MESENCHYME-SPECIFIC CELL SURFACE GLYCOPROTEIN"/>
    <property type="match status" value="1"/>
</dbReference>
<dbReference type="EMBL" id="MASJ01000001">
    <property type="protein sequence ID" value="OCS88539.1"/>
    <property type="molecule type" value="Genomic_DNA"/>
</dbReference>
<dbReference type="AlphaFoldDB" id="A0A1C0YN90"/>
<feature type="domain" description="SLH" evidence="1">
    <location>
        <begin position="627"/>
        <end position="681"/>
    </location>
</feature>
<keyword evidence="3" id="KW-1185">Reference proteome</keyword>
<dbReference type="InterPro" id="IPR015943">
    <property type="entry name" value="WD40/YVTN_repeat-like_dom_sf"/>
</dbReference>
<dbReference type="Pfam" id="PF22494">
    <property type="entry name" value="choice_anch_I"/>
    <property type="match status" value="2"/>
</dbReference>
<gene>
    <name evidence="2" type="ORF">A6M13_01455</name>
</gene>
<dbReference type="InterPro" id="IPR001119">
    <property type="entry name" value="SLH_dom"/>
</dbReference>
<comment type="caution">
    <text evidence="2">The sequence shown here is derived from an EMBL/GenBank/DDBJ whole genome shotgun (WGS) entry which is preliminary data.</text>
</comment>
<reference evidence="2 3" key="1">
    <citation type="submission" date="2016-07" db="EMBL/GenBank/DDBJ databases">
        <title>Caryophanon tenue genome sequencing.</title>
        <authorList>
            <person name="Verma A."/>
            <person name="Pal Y."/>
            <person name="Krishnamurthi S."/>
        </authorList>
    </citation>
    <scope>NUCLEOTIDE SEQUENCE [LARGE SCALE GENOMIC DNA]</scope>
    <source>
        <strain evidence="2 3">DSM 14152</strain>
    </source>
</reference>
<name>A0A1C0YN90_9BACL</name>
<organism evidence="2 3">
    <name type="scientific">Caryophanon tenue</name>
    <dbReference type="NCBI Taxonomy" id="33978"/>
    <lineage>
        <taxon>Bacteria</taxon>
        <taxon>Bacillati</taxon>
        <taxon>Bacillota</taxon>
        <taxon>Bacilli</taxon>
        <taxon>Bacillales</taxon>
        <taxon>Caryophanaceae</taxon>
        <taxon>Caryophanon</taxon>
    </lineage>
</organism>
<dbReference type="InterPro" id="IPR055188">
    <property type="entry name" value="Choice_anch_I"/>
</dbReference>
<proteinExistence type="predicted"/>
<dbReference type="InterPro" id="IPR052956">
    <property type="entry name" value="Mesenchyme-surface_protein"/>
</dbReference>
<dbReference type="STRING" id="33978.A6M13_01455"/>
<dbReference type="Proteomes" id="UP000093199">
    <property type="component" value="Unassembled WGS sequence"/>
</dbReference>
<evidence type="ECO:0000313" key="2">
    <source>
        <dbReference type="EMBL" id="OCS88539.1"/>
    </source>
</evidence>
<protein>
    <recommendedName>
        <fullName evidence="1">SLH domain-containing protein</fullName>
    </recommendedName>
</protein>
<evidence type="ECO:0000313" key="3">
    <source>
        <dbReference type="Proteomes" id="UP000093199"/>
    </source>
</evidence>
<evidence type="ECO:0000259" key="1">
    <source>
        <dbReference type="PROSITE" id="PS51272"/>
    </source>
</evidence>
<dbReference type="PROSITE" id="PS51272">
    <property type="entry name" value="SLH"/>
    <property type="match status" value="2"/>
</dbReference>
<dbReference type="SUPFAM" id="SSF75011">
    <property type="entry name" value="3-carboxy-cis,cis-mucoante lactonizing enzyme"/>
    <property type="match status" value="1"/>
</dbReference>
<dbReference type="Gene3D" id="2.130.10.10">
    <property type="entry name" value="YVTN repeat-like/Quinoprotein amine dehydrogenase"/>
    <property type="match status" value="1"/>
</dbReference>
<feature type="domain" description="SLH" evidence="1">
    <location>
        <begin position="505"/>
        <end position="568"/>
    </location>
</feature>
<dbReference type="RefSeq" id="WP_066542332.1">
    <property type="nucleotide sequence ID" value="NZ_MASJ01000001.1"/>
</dbReference>
<accession>A0A1C0YN90</accession>
<dbReference type="NCBIfam" id="NF038117">
    <property type="entry name" value="choice_anch_I"/>
    <property type="match status" value="1"/>
</dbReference>